<dbReference type="RefSeq" id="WP_345314110.1">
    <property type="nucleotide sequence ID" value="NZ_BAABIE010000016.1"/>
</dbReference>
<organism evidence="2 3">
    <name type="scientific">Gordonia alkaliphila</name>
    <dbReference type="NCBI Taxonomy" id="1053547"/>
    <lineage>
        <taxon>Bacteria</taxon>
        <taxon>Bacillati</taxon>
        <taxon>Actinomycetota</taxon>
        <taxon>Actinomycetes</taxon>
        <taxon>Mycobacteriales</taxon>
        <taxon>Gordoniaceae</taxon>
        <taxon>Gordonia</taxon>
    </lineage>
</organism>
<protein>
    <recommendedName>
        <fullName evidence="4">Scaffolding protein</fullName>
    </recommendedName>
</protein>
<sequence>MSKQQWRLRFIEGGDDVGADGGGGGGNPPASSGDGGEGTEPVQLPDDHPLVKTLAAQKSEIADLKAKVTESVGRETELQGQVDGIEQSVAGKVRDALVGAYGIADDAAALITATTTEDVVKQINTVLALGGDPGKPGAPKLGTTHSSPPSDTAAFASALFGGTDS</sequence>
<dbReference type="Proteomes" id="UP001500822">
    <property type="component" value="Unassembled WGS sequence"/>
</dbReference>
<evidence type="ECO:0000256" key="1">
    <source>
        <dbReference type="SAM" id="MobiDB-lite"/>
    </source>
</evidence>
<evidence type="ECO:0000313" key="2">
    <source>
        <dbReference type="EMBL" id="GAA4756124.1"/>
    </source>
</evidence>
<accession>A0ABP8ZGA1</accession>
<name>A0ABP8ZGA1_9ACTN</name>
<dbReference type="EMBL" id="BAABIE010000016">
    <property type="protein sequence ID" value="GAA4756124.1"/>
    <property type="molecule type" value="Genomic_DNA"/>
</dbReference>
<feature type="compositionally biased region" description="Gly residues" evidence="1">
    <location>
        <begin position="19"/>
        <end position="38"/>
    </location>
</feature>
<gene>
    <name evidence="2" type="ORF">GCM10023217_29990</name>
</gene>
<evidence type="ECO:0008006" key="4">
    <source>
        <dbReference type="Google" id="ProtNLM"/>
    </source>
</evidence>
<proteinExistence type="predicted"/>
<evidence type="ECO:0000313" key="3">
    <source>
        <dbReference type="Proteomes" id="UP001500822"/>
    </source>
</evidence>
<keyword evidence="3" id="KW-1185">Reference proteome</keyword>
<comment type="caution">
    <text evidence="2">The sequence shown here is derived from an EMBL/GenBank/DDBJ whole genome shotgun (WGS) entry which is preliminary data.</text>
</comment>
<feature type="region of interest" description="Disordered" evidence="1">
    <location>
        <begin position="1"/>
        <end position="48"/>
    </location>
</feature>
<reference evidence="3" key="1">
    <citation type="journal article" date="2019" name="Int. J. Syst. Evol. Microbiol.">
        <title>The Global Catalogue of Microorganisms (GCM) 10K type strain sequencing project: providing services to taxonomists for standard genome sequencing and annotation.</title>
        <authorList>
            <consortium name="The Broad Institute Genomics Platform"/>
            <consortium name="The Broad Institute Genome Sequencing Center for Infectious Disease"/>
            <person name="Wu L."/>
            <person name="Ma J."/>
        </authorList>
    </citation>
    <scope>NUCLEOTIDE SEQUENCE [LARGE SCALE GENOMIC DNA]</scope>
    <source>
        <strain evidence="3">JCM 18077</strain>
    </source>
</reference>
<feature type="region of interest" description="Disordered" evidence="1">
    <location>
        <begin position="129"/>
        <end position="165"/>
    </location>
</feature>